<gene>
    <name evidence="1" type="ORF">JI739_10325</name>
</gene>
<dbReference type="EMBL" id="JAEQNA010000003">
    <property type="protein sequence ID" value="MBL0420739.1"/>
    <property type="molecule type" value="Genomic_DNA"/>
</dbReference>
<dbReference type="AlphaFoldDB" id="A0A937D1P3"/>
<dbReference type="Proteomes" id="UP000613011">
    <property type="component" value="Unassembled WGS sequence"/>
</dbReference>
<name>A0A937D1P3_9BURK</name>
<evidence type="ECO:0000313" key="2">
    <source>
        <dbReference type="Proteomes" id="UP000613011"/>
    </source>
</evidence>
<keyword evidence="2" id="KW-1185">Reference proteome</keyword>
<organism evidence="1 2">
    <name type="scientific">Ramlibacter aurantiacus</name>
    <dbReference type="NCBI Taxonomy" id="2801330"/>
    <lineage>
        <taxon>Bacteria</taxon>
        <taxon>Pseudomonadati</taxon>
        <taxon>Pseudomonadota</taxon>
        <taxon>Betaproteobacteria</taxon>
        <taxon>Burkholderiales</taxon>
        <taxon>Comamonadaceae</taxon>
        <taxon>Ramlibacter</taxon>
    </lineage>
</organism>
<evidence type="ECO:0000313" key="1">
    <source>
        <dbReference type="EMBL" id="MBL0420739.1"/>
    </source>
</evidence>
<comment type="caution">
    <text evidence="1">The sequence shown here is derived from an EMBL/GenBank/DDBJ whole genome shotgun (WGS) entry which is preliminary data.</text>
</comment>
<accession>A0A937D1P3</accession>
<proteinExistence type="predicted"/>
<reference evidence="1" key="1">
    <citation type="submission" date="2021-01" db="EMBL/GenBank/DDBJ databases">
        <title>Ramlibacter sp. strain AW1 16S ribosomal RNA gene Genome sequencing and assembly.</title>
        <authorList>
            <person name="Kang M."/>
        </authorList>
    </citation>
    <scope>NUCLEOTIDE SEQUENCE</scope>
    <source>
        <strain evidence="1">AW1</strain>
    </source>
</reference>
<protein>
    <recommendedName>
        <fullName evidence="3">DUF1772 domain-containing protein</fullName>
    </recommendedName>
</protein>
<evidence type="ECO:0008006" key="3">
    <source>
        <dbReference type="Google" id="ProtNLM"/>
    </source>
</evidence>
<sequence length="168" mass="18533">MCQLEQEVGRSAQVFDGVVRFTALMPIGLIAGAPSASGARRCVRRSAPELGKRPHCSAAPDGATTAVSVAILAFLNRRAKLLWLDLASLLCIIVDQPINVEVMTWTAQSLRSDWVALRDRWWSWHIVRTSFSIAGQTLMILALLFDRLAISLPERHRVSGEPPRIYGA</sequence>
<dbReference type="RefSeq" id="WP_201683818.1">
    <property type="nucleotide sequence ID" value="NZ_JAEQNA010000003.1"/>
</dbReference>